<keyword evidence="3" id="KW-0804">Transcription</keyword>
<organism evidence="5 6">
    <name type="scientific">Salegentibacter echinorum</name>
    <dbReference type="NCBI Taxonomy" id="1073325"/>
    <lineage>
        <taxon>Bacteria</taxon>
        <taxon>Pseudomonadati</taxon>
        <taxon>Bacteroidota</taxon>
        <taxon>Flavobacteriia</taxon>
        <taxon>Flavobacteriales</taxon>
        <taxon>Flavobacteriaceae</taxon>
        <taxon>Salegentibacter</taxon>
    </lineage>
</organism>
<dbReference type="InterPro" id="IPR010982">
    <property type="entry name" value="Lambda_DNA-bd_dom_sf"/>
</dbReference>
<evidence type="ECO:0000256" key="3">
    <source>
        <dbReference type="ARBA" id="ARBA00023163"/>
    </source>
</evidence>
<dbReference type="STRING" id="1073325.SAMN05444483_103288"/>
<dbReference type="SUPFAM" id="SSF53822">
    <property type="entry name" value="Periplasmic binding protein-like I"/>
    <property type="match status" value="1"/>
</dbReference>
<evidence type="ECO:0000256" key="1">
    <source>
        <dbReference type="ARBA" id="ARBA00023015"/>
    </source>
</evidence>
<evidence type="ECO:0000256" key="2">
    <source>
        <dbReference type="ARBA" id="ARBA00023125"/>
    </source>
</evidence>
<keyword evidence="1" id="KW-0805">Transcription regulation</keyword>
<dbReference type="SMART" id="SM00354">
    <property type="entry name" value="HTH_LACI"/>
    <property type="match status" value="1"/>
</dbReference>
<evidence type="ECO:0000259" key="4">
    <source>
        <dbReference type="PROSITE" id="PS50932"/>
    </source>
</evidence>
<dbReference type="PANTHER" id="PTHR30146:SF109">
    <property type="entry name" value="HTH-TYPE TRANSCRIPTIONAL REGULATOR GALS"/>
    <property type="match status" value="1"/>
</dbReference>
<dbReference type="InterPro" id="IPR000843">
    <property type="entry name" value="HTH_LacI"/>
</dbReference>
<evidence type="ECO:0000313" key="5">
    <source>
        <dbReference type="EMBL" id="SHF93404.1"/>
    </source>
</evidence>
<reference evidence="6" key="1">
    <citation type="submission" date="2016-11" db="EMBL/GenBank/DDBJ databases">
        <authorList>
            <person name="Varghese N."/>
            <person name="Submissions S."/>
        </authorList>
    </citation>
    <scope>NUCLEOTIDE SEQUENCE [LARGE SCALE GENOMIC DNA]</scope>
    <source>
        <strain evidence="6">DSM 24579</strain>
    </source>
</reference>
<dbReference type="Pfam" id="PF00532">
    <property type="entry name" value="Peripla_BP_1"/>
    <property type="match status" value="1"/>
</dbReference>
<evidence type="ECO:0000313" key="6">
    <source>
        <dbReference type="Proteomes" id="UP000183945"/>
    </source>
</evidence>
<dbReference type="RefSeq" id="WP_072878282.1">
    <property type="nucleotide sequence ID" value="NZ_FQVT01000003.1"/>
</dbReference>
<protein>
    <submittedName>
        <fullName evidence="5">Transcriptional regulator, LacI family</fullName>
    </submittedName>
</protein>
<dbReference type="PROSITE" id="PS50932">
    <property type="entry name" value="HTH_LACI_2"/>
    <property type="match status" value="1"/>
</dbReference>
<dbReference type="EMBL" id="FQVT01000003">
    <property type="protein sequence ID" value="SHF93404.1"/>
    <property type="molecule type" value="Genomic_DNA"/>
</dbReference>
<dbReference type="InterPro" id="IPR001761">
    <property type="entry name" value="Peripla_BP/Lac1_sug-bd_dom"/>
</dbReference>
<dbReference type="GO" id="GO:0003700">
    <property type="term" value="F:DNA-binding transcription factor activity"/>
    <property type="evidence" value="ECO:0007669"/>
    <property type="project" value="TreeGrafter"/>
</dbReference>
<keyword evidence="2" id="KW-0238">DNA-binding</keyword>
<sequence length="334" mass="38127">MKKVSLADISKELGVSKTLVSFVMNGRAKEKRINDEVAEKVLAKAKELGYKADYLARAMRTGKSQTIGLVMADISNTFFSKLARSIENEAAEHGYNVIFGSSDENHRKSGKLIDVFKDKRVDGLIICPTIGDITHIKKLNKERYPYVLVDRYFNEVSSNHVVVDNYNGSFKIVEDQIQMGRKRIAFVNFNVELINMTERFNGYIDALKSYGYKYDSSIVKNVSFKNIEKETYLAMKELMKITPKIDTIYFSNNRLAFLGIKYLFENNTINFKKLKLASFDNYEFMHLLQVPIKFGVQPIEELGKSAVDSIMKQINEESGGVEHVKLPLDISFLN</sequence>
<name>A0A1M5FPQ5_SALEC</name>
<dbReference type="InterPro" id="IPR028082">
    <property type="entry name" value="Peripla_BP_I"/>
</dbReference>
<keyword evidence="6" id="KW-1185">Reference proteome</keyword>
<dbReference type="AlphaFoldDB" id="A0A1M5FPQ5"/>
<dbReference type="Gene3D" id="3.40.50.2300">
    <property type="match status" value="2"/>
</dbReference>
<dbReference type="PANTHER" id="PTHR30146">
    <property type="entry name" value="LACI-RELATED TRANSCRIPTIONAL REPRESSOR"/>
    <property type="match status" value="1"/>
</dbReference>
<dbReference type="OrthoDB" id="9803256at2"/>
<feature type="domain" description="HTH lacI-type" evidence="4">
    <location>
        <begin position="4"/>
        <end position="61"/>
    </location>
</feature>
<dbReference type="GO" id="GO:0000976">
    <property type="term" value="F:transcription cis-regulatory region binding"/>
    <property type="evidence" value="ECO:0007669"/>
    <property type="project" value="TreeGrafter"/>
</dbReference>
<dbReference type="SUPFAM" id="SSF47413">
    <property type="entry name" value="lambda repressor-like DNA-binding domains"/>
    <property type="match status" value="1"/>
</dbReference>
<proteinExistence type="predicted"/>
<accession>A0A1M5FPQ5</accession>
<dbReference type="Proteomes" id="UP000183945">
    <property type="component" value="Unassembled WGS sequence"/>
</dbReference>
<gene>
    <name evidence="5" type="ORF">SAMN05444483_103288</name>
</gene>
<dbReference type="Gene3D" id="1.10.260.40">
    <property type="entry name" value="lambda repressor-like DNA-binding domains"/>
    <property type="match status" value="1"/>
</dbReference>